<comment type="caution">
    <text evidence="2">The sequence shown here is derived from an EMBL/GenBank/DDBJ whole genome shotgun (WGS) entry which is preliminary data.</text>
</comment>
<feature type="region of interest" description="Disordered" evidence="1">
    <location>
        <begin position="27"/>
        <end position="48"/>
    </location>
</feature>
<reference evidence="2" key="1">
    <citation type="submission" date="2021-03" db="EMBL/GenBank/DDBJ databases">
        <title>Whole genome sequence of Jiella sp. CQZ9-1.</title>
        <authorList>
            <person name="Tuo L."/>
        </authorList>
    </citation>
    <scope>NUCLEOTIDE SEQUENCE</scope>
    <source>
        <strain evidence="2">CQZ9-1</strain>
    </source>
</reference>
<dbReference type="Gene3D" id="3.40.50.1220">
    <property type="entry name" value="TPP-binding domain"/>
    <property type="match status" value="1"/>
</dbReference>
<dbReference type="Proteomes" id="UP000664122">
    <property type="component" value="Unassembled WGS sequence"/>
</dbReference>
<evidence type="ECO:0000256" key="1">
    <source>
        <dbReference type="SAM" id="MobiDB-lite"/>
    </source>
</evidence>
<dbReference type="RefSeq" id="WP_207255770.1">
    <property type="nucleotide sequence ID" value="NZ_JAFMPP010000001.1"/>
</dbReference>
<evidence type="ECO:0000313" key="3">
    <source>
        <dbReference type="Proteomes" id="UP000664122"/>
    </source>
</evidence>
<proteinExistence type="predicted"/>
<sequence>MSPTLPAIFALTGAGVSTKSGVETVRDKGWISSTAQRADPPTPEDNGL</sequence>
<dbReference type="InterPro" id="IPR029035">
    <property type="entry name" value="DHS-like_NAD/FAD-binding_dom"/>
</dbReference>
<protein>
    <submittedName>
        <fullName evidence="2">Uncharacterized protein</fullName>
    </submittedName>
</protein>
<accession>A0A939JSI6</accession>
<organism evidence="2 3">
    <name type="scientific">Jiella flava</name>
    <dbReference type="NCBI Taxonomy" id="2816857"/>
    <lineage>
        <taxon>Bacteria</taxon>
        <taxon>Pseudomonadati</taxon>
        <taxon>Pseudomonadota</taxon>
        <taxon>Alphaproteobacteria</taxon>
        <taxon>Hyphomicrobiales</taxon>
        <taxon>Aurantimonadaceae</taxon>
        <taxon>Jiella</taxon>
    </lineage>
</organism>
<dbReference type="EMBL" id="JAFMPP010000001">
    <property type="protein sequence ID" value="MBO0661130.1"/>
    <property type="molecule type" value="Genomic_DNA"/>
</dbReference>
<dbReference type="SUPFAM" id="SSF52467">
    <property type="entry name" value="DHS-like NAD/FAD-binding domain"/>
    <property type="match status" value="1"/>
</dbReference>
<dbReference type="AlphaFoldDB" id="A0A939JSI6"/>
<evidence type="ECO:0000313" key="2">
    <source>
        <dbReference type="EMBL" id="MBO0661130.1"/>
    </source>
</evidence>
<keyword evidence="3" id="KW-1185">Reference proteome</keyword>
<name>A0A939JSI6_9HYPH</name>
<gene>
    <name evidence="2" type="ORF">J1C48_00950</name>
</gene>